<evidence type="ECO:0000313" key="14">
    <source>
        <dbReference type="Proteomes" id="UP000824083"/>
    </source>
</evidence>
<evidence type="ECO:0000256" key="9">
    <source>
        <dbReference type="ARBA" id="ARBA00023136"/>
    </source>
</evidence>
<dbReference type="AlphaFoldDB" id="A0A9D1IIG8"/>
<evidence type="ECO:0000256" key="7">
    <source>
        <dbReference type="ARBA" id="ARBA00023065"/>
    </source>
</evidence>
<keyword evidence="9" id="KW-0472">Membrane</keyword>
<dbReference type="GO" id="GO:0046930">
    <property type="term" value="C:pore complex"/>
    <property type="evidence" value="ECO:0007669"/>
    <property type="project" value="UniProtKB-KW"/>
</dbReference>
<reference evidence="13" key="1">
    <citation type="submission" date="2020-10" db="EMBL/GenBank/DDBJ databases">
        <authorList>
            <person name="Gilroy R."/>
        </authorList>
    </citation>
    <scope>NUCLEOTIDE SEQUENCE</scope>
    <source>
        <strain evidence="13">7463</strain>
    </source>
</reference>
<name>A0A9D1IIG8_9BURK</name>
<reference evidence="13" key="2">
    <citation type="journal article" date="2021" name="PeerJ">
        <title>Extensive microbial diversity within the chicken gut microbiome revealed by metagenomics and culture.</title>
        <authorList>
            <person name="Gilroy R."/>
            <person name="Ravi A."/>
            <person name="Getino M."/>
            <person name="Pursley I."/>
            <person name="Horton D.L."/>
            <person name="Alikhan N.F."/>
            <person name="Baker D."/>
            <person name="Gharbi K."/>
            <person name="Hall N."/>
            <person name="Watson M."/>
            <person name="Adriaenssens E.M."/>
            <person name="Foster-Nyarko E."/>
            <person name="Jarju S."/>
            <person name="Secka A."/>
            <person name="Antonio M."/>
            <person name="Oren A."/>
            <person name="Chaudhuri R.R."/>
            <person name="La Ragione R."/>
            <person name="Hildebrand F."/>
            <person name="Pallen M.J."/>
        </authorList>
    </citation>
    <scope>NUCLEOTIDE SEQUENCE</scope>
    <source>
        <strain evidence="13">7463</strain>
    </source>
</reference>
<evidence type="ECO:0000256" key="1">
    <source>
        <dbReference type="ARBA" id="ARBA00004571"/>
    </source>
</evidence>
<evidence type="ECO:0000256" key="5">
    <source>
        <dbReference type="ARBA" id="ARBA00022692"/>
    </source>
</evidence>
<evidence type="ECO:0000256" key="2">
    <source>
        <dbReference type="ARBA" id="ARBA00011233"/>
    </source>
</evidence>
<dbReference type="Proteomes" id="UP000824083">
    <property type="component" value="Unassembled WGS sequence"/>
</dbReference>
<dbReference type="SUPFAM" id="SSF56935">
    <property type="entry name" value="Porins"/>
    <property type="match status" value="1"/>
</dbReference>
<evidence type="ECO:0000256" key="10">
    <source>
        <dbReference type="ARBA" id="ARBA00023237"/>
    </source>
</evidence>
<feature type="domain" description="Porin" evidence="12">
    <location>
        <begin position="9"/>
        <end position="330"/>
    </location>
</feature>
<dbReference type="PANTHER" id="PTHR34501:SF9">
    <property type="entry name" value="MAJOR OUTER MEMBRANE PROTEIN P.IA"/>
    <property type="match status" value="1"/>
</dbReference>
<keyword evidence="6 11" id="KW-0732">Signal</keyword>
<dbReference type="InterPro" id="IPR033900">
    <property type="entry name" value="Gram_neg_porin_domain"/>
</dbReference>
<dbReference type="InterPro" id="IPR050298">
    <property type="entry name" value="Gram-neg_bact_OMP"/>
</dbReference>
<dbReference type="Pfam" id="PF13609">
    <property type="entry name" value="Porin_4"/>
    <property type="match status" value="1"/>
</dbReference>
<gene>
    <name evidence="13" type="ORF">IAC56_04515</name>
</gene>
<dbReference type="PRINTS" id="PR00182">
    <property type="entry name" value="ECOLNEIPORIN"/>
</dbReference>
<dbReference type="Gene3D" id="2.40.160.10">
    <property type="entry name" value="Porin"/>
    <property type="match status" value="1"/>
</dbReference>
<evidence type="ECO:0000256" key="4">
    <source>
        <dbReference type="ARBA" id="ARBA00022452"/>
    </source>
</evidence>
<comment type="caution">
    <text evidence="13">The sequence shown here is derived from an EMBL/GenBank/DDBJ whole genome shotgun (WGS) entry which is preliminary data.</text>
</comment>
<keyword evidence="5" id="KW-0812">Transmembrane</keyword>
<evidence type="ECO:0000256" key="6">
    <source>
        <dbReference type="ARBA" id="ARBA00022729"/>
    </source>
</evidence>
<dbReference type="GO" id="GO:0015288">
    <property type="term" value="F:porin activity"/>
    <property type="evidence" value="ECO:0007669"/>
    <property type="project" value="UniProtKB-KW"/>
</dbReference>
<evidence type="ECO:0000256" key="11">
    <source>
        <dbReference type="SAM" id="SignalP"/>
    </source>
</evidence>
<evidence type="ECO:0000313" key="13">
    <source>
        <dbReference type="EMBL" id="HIU37515.1"/>
    </source>
</evidence>
<dbReference type="EMBL" id="DVMY01000075">
    <property type="protein sequence ID" value="HIU37515.1"/>
    <property type="molecule type" value="Genomic_DNA"/>
</dbReference>
<evidence type="ECO:0000256" key="8">
    <source>
        <dbReference type="ARBA" id="ARBA00023114"/>
    </source>
</evidence>
<comment type="subunit">
    <text evidence="2">Homotrimer.</text>
</comment>
<feature type="chain" id="PRO_5039257394" evidence="11">
    <location>
        <begin position="22"/>
        <end position="354"/>
    </location>
</feature>
<protein>
    <submittedName>
        <fullName evidence="13">Porin</fullName>
    </submittedName>
</protein>
<evidence type="ECO:0000256" key="3">
    <source>
        <dbReference type="ARBA" id="ARBA00022448"/>
    </source>
</evidence>
<keyword evidence="10" id="KW-0998">Cell outer membrane</keyword>
<dbReference type="GO" id="GO:0009279">
    <property type="term" value="C:cell outer membrane"/>
    <property type="evidence" value="ECO:0007669"/>
    <property type="project" value="UniProtKB-SubCell"/>
</dbReference>
<keyword evidence="4" id="KW-1134">Transmembrane beta strand</keyword>
<proteinExistence type="predicted"/>
<dbReference type="CDD" id="cd00342">
    <property type="entry name" value="gram_neg_porins"/>
    <property type="match status" value="1"/>
</dbReference>
<organism evidence="13 14">
    <name type="scientific">Candidatus Aphodousia faecigallinarum</name>
    <dbReference type="NCBI Taxonomy" id="2840677"/>
    <lineage>
        <taxon>Bacteria</taxon>
        <taxon>Pseudomonadati</taxon>
        <taxon>Pseudomonadota</taxon>
        <taxon>Betaproteobacteria</taxon>
        <taxon>Burkholderiales</taxon>
        <taxon>Sutterellaceae</taxon>
        <taxon>Sutterellaceae incertae sedis</taxon>
        <taxon>Candidatus Aphodousia</taxon>
    </lineage>
</organism>
<dbReference type="PANTHER" id="PTHR34501">
    <property type="entry name" value="PROTEIN YDDL-RELATED"/>
    <property type="match status" value="1"/>
</dbReference>
<dbReference type="GO" id="GO:0034220">
    <property type="term" value="P:monoatomic ion transmembrane transport"/>
    <property type="evidence" value="ECO:0007669"/>
    <property type="project" value="InterPro"/>
</dbReference>
<accession>A0A9D1IIG8</accession>
<feature type="signal peptide" evidence="11">
    <location>
        <begin position="1"/>
        <end position="21"/>
    </location>
</feature>
<keyword evidence="3" id="KW-0813">Transport</keyword>
<comment type="subcellular location">
    <subcellularLocation>
        <location evidence="1">Cell outer membrane</location>
        <topology evidence="1">Multi-pass membrane protein</topology>
    </subcellularLocation>
</comment>
<keyword evidence="8" id="KW-0626">Porin</keyword>
<dbReference type="InterPro" id="IPR023614">
    <property type="entry name" value="Porin_dom_sf"/>
</dbReference>
<dbReference type="InterPro" id="IPR001702">
    <property type="entry name" value="Porin_Gram-ve"/>
</dbReference>
<keyword evidence="7" id="KW-0406">Ion transport</keyword>
<evidence type="ECO:0000259" key="12">
    <source>
        <dbReference type="Pfam" id="PF13609"/>
    </source>
</evidence>
<sequence>MKKVTLVSAVLAALCTTPAMAAQVEMYGLLDTGVKVQKIGEGDTTFSMESGQRSGSRVGVRGNEKINDTLEVGFVLEHGLDSDTGADGDDEKFFNRNSYLYVKGDYGTLKIGRTGALSGGCNGNMFAGSATPFGITWGLAGANKTMQGLESRIDNSLTYNTPKMAGFTLYAQFSNGTDGDDHTQENKAERYTALGVRYNVGKLDVRAVVDQTLANGRFDSDDKFTAGITANYKFDFARIYAAYQYAENATFSNNAGAPFRPDLDHSHAFILSARVPAGGVELMPQIAYVRASGKGDEKGQDFDRLGLTMGASYDLSKQVDLYAAATYARFGQDFKDHEKGDDAWEVMSGIRYSF</sequence>